<dbReference type="STRING" id="6335.A0A0V1L5Q0"/>
<evidence type="ECO:0000256" key="3">
    <source>
        <dbReference type="ARBA" id="ARBA00008147"/>
    </source>
</evidence>
<dbReference type="Gene3D" id="3.30.390.30">
    <property type="match status" value="1"/>
</dbReference>
<comment type="similarity">
    <text evidence="3">Belongs to the class-I pyridine nucleotide-disulfide oxidoreductase family. PYROXD1 subfamily.</text>
</comment>
<dbReference type="Pfam" id="PF13499">
    <property type="entry name" value="EF-hand_7"/>
    <property type="match status" value="2"/>
</dbReference>
<keyword evidence="12" id="KW-1185">Reference proteome</keyword>
<dbReference type="Proteomes" id="UP000054721">
    <property type="component" value="Unassembled WGS sequence"/>
</dbReference>
<dbReference type="InterPro" id="IPR050260">
    <property type="entry name" value="FAD-bd_OxRdtase"/>
</dbReference>
<dbReference type="PRINTS" id="PR00368">
    <property type="entry name" value="FADPNR"/>
</dbReference>
<dbReference type="InterPro" id="IPR018247">
    <property type="entry name" value="EF_Hand_1_Ca_BS"/>
</dbReference>
<feature type="domain" description="EF-hand" evidence="10">
    <location>
        <begin position="137"/>
        <end position="172"/>
    </location>
</feature>
<feature type="domain" description="EF-hand" evidence="10">
    <location>
        <begin position="34"/>
        <end position="69"/>
    </location>
</feature>
<feature type="domain" description="EF-hand" evidence="10">
    <location>
        <begin position="101"/>
        <end position="136"/>
    </location>
</feature>
<comment type="caution">
    <text evidence="11">The sequence shown here is derived from an EMBL/GenBank/DDBJ whole genome shotgun (WGS) entry which is preliminary data.</text>
</comment>
<evidence type="ECO:0000313" key="12">
    <source>
        <dbReference type="Proteomes" id="UP000054721"/>
    </source>
</evidence>
<evidence type="ECO:0000313" key="11">
    <source>
        <dbReference type="EMBL" id="KRZ54530.1"/>
    </source>
</evidence>
<dbReference type="InterPro" id="IPR011992">
    <property type="entry name" value="EF-hand-dom_pair"/>
</dbReference>
<dbReference type="EMBL" id="JYDW01000136">
    <property type="protein sequence ID" value="KRZ54530.1"/>
    <property type="molecule type" value="Genomic_DNA"/>
</dbReference>
<dbReference type="Gene3D" id="1.10.238.10">
    <property type="entry name" value="EF-hand"/>
    <property type="match status" value="1"/>
</dbReference>
<evidence type="ECO:0000256" key="9">
    <source>
        <dbReference type="SAM" id="MobiDB-lite"/>
    </source>
</evidence>
<dbReference type="SUPFAM" id="SSF47473">
    <property type="entry name" value="EF-hand"/>
    <property type="match status" value="1"/>
</dbReference>
<dbReference type="PANTHER" id="PTHR43429:SF2">
    <property type="entry name" value="PYRIDINE NUCLEOTIDE-DISULFIDE OXIDOREDUCTASE DOMAIN-CONTAINING PROTEIN 1"/>
    <property type="match status" value="1"/>
</dbReference>
<dbReference type="Pfam" id="PF07992">
    <property type="entry name" value="Pyr_redox_2"/>
    <property type="match status" value="2"/>
</dbReference>
<keyword evidence="5" id="KW-0285">Flavoprotein</keyword>
<feature type="region of interest" description="Disordered" evidence="9">
    <location>
        <begin position="310"/>
        <end position="343"/>
    </location>
</feature>
<evidence type="ECO:0000256" key="7">
    <source>
        <dbReference type="ARBA" id="ARBA00022837"/>
    </source>
</evidence>
<evidence type="ECO:0000256" key="6">
    <source>
        <dbReference type="ARBA" id="ARBA00022827"/>
    </source>
</evidence>
<dbReference type="GO" id="GO:0005743">
    <property type="term" value="C:mitochondrial inner membrane"/>
    <property type="evidence" value="ECO:0007669"/>
    <property type="project" value="UniProtKB-SubCell"/>
</dbReference>
<evidence type="ECO:0000256" key="8">
    <source>
        <dbReference type="ARBA" id="ARBA00022946"/>
    </source>
</evidence>
<dbReference type="PANTHER" id="PTHR43429">
    <property type="entry name" value="PYRIDINE NUCLEOTIDE-DISULFIDE OXIDOREDUCTASE DOMAIN-CONTAINING"/>
    <property type="match status" value="1"/>
</dbReference>
<dbReference type="Gene3D" id="3.50.50.60">
    <property type="entry name" value="FAD/NAD(P)-binding domain"/>
    <property type="match status" value="3"/>
</dbReference>
<dbReference type="GO" id="GO:0016491">
    <property type="term" value="F:oxidoreductase activity"/>
    <property type="evidence" value="ECO:0007669"/>
    <property type="project" value="InterPro"/>
</dbReference>
<dbReference type="CDD" id="cd16183">
    <property type="entry name" value="EFh_PEF_ALG-2"/>
    <property type="match status" value="1"/>
</dbReference>
<dbReference type="InterPro" id="IPR016156">
    <property type="entry name" value="FAD/NAD-linked_Rdtase_dimer_sf"/>
</dbReference>
<proteinExistence type="inferred from homology"/>
<dbReference type="InterPro" id="IPR023753">
    <property type="entry name" value="FAD/NAD-binding_dom"/>
</dbReference>
<comment type="subcellular location">
    <subcellularLocation>
        <location evidence="2">Mitochondrion inner membrane</location>
        <topology evidence="2">Peripheral membrane protein</topology>
        <orientation evidence="2">Intermembrane side</orientation>
    </subcellularLocation>
</comment>
<protein>
    <recommendedName>
        <fullName evidence="4">Pyridine nucleotide-disulfide oxidoreductase domain-containing protein 1</fullName>
    </recommendedName>
</protein>
<evidence type="ECO:0000256" key="1">
    <source>
        <dbReference type="ARBA" id="ARBA00001974"/>
    </source>
</evidence>
<gene>
    <name evidence="11" type="primary">pyroxd1</name>
    <name evidence="11" type="ORF">T02_10878</name>
</gene>
<organism evidence="11 12">
    <name type="scientific">Trichinella nativa</name>
    <dbReference type="NCBI Taxonomy" id="6335"/>
    <lineage>
        <taxon>Eukaryota</taxon>
        <taxon>Metazoa</taxon>
        <taxon>Ecdysozoa</taxon>
        <taxon>Nematoda</taxon>
        <taxon>Enoplea</taxon>
        <taxon>Dorylaimia</taxon>
        <taxon>Trichinellida</taxon>
        <taxon>Trichinellidae</taxon>
        <taxon>Trichinella</taxon>
    </lineage>
</organism>
<comment type="cofactor">
    <cofactor evidence="1">
        <name>FAD</name>
        <dbReference type="ChEBI" id="CHEBI:57692"/>
    </cofactor>
</comment>
<keyword evidence="6" id="KW-0274">FAD</keyword>
<evidence type="ECO:0000256" key="5">
    <source>
        <dbReference type="ARBA" id="ARBA00022630"/>
    </source>
</evidence>
<evidence type="ECO:0000256" key="4">
    <source>
        <dbReference type="ARBA" id="ARBA00018240"/>
    </source>
</evidence>
<sequence length="829" mass="92201">MSFFKPILHNIQKVVQTSIPTYNSNPAATSMGSVDRQWLWNVFQRVDADCSGQITASELQSALSNGTWQPFNSETVRLLISMFDRNGDGTVNFDEFAALWQYITDWTNTFRSFDQDNSGNIDKNELMTALTTFGYRFSPQFYELLLRKFDRTATGHVNFDDFIQLCIVLQILTAAFREKDTDLDGWVNISYEQFLTMPARQYSAEDREIPFQPPPAPPPDAYEPEIKQNPVTLTVMASTELTNTTVQSFATESLKVLNGSLTDDKISEEISVNRTSTSPLFEQTVADYAELSNENFTTPFDEIQKLHANESYSTEESENNNESSSSWNITQFPTTLSNTSSHDNSEVTQIKTVMQKEYSATFVVVGGGIAGVACVNELGRVLRSLNFTGVPASEVFSERPNVNVVQAYITKLDRNKKELTASDGTTFKYEKLCIATGGIPKLISENPNVVCIRDTESVEDFQNRLSGARRIVVVGNGGIATEVVGEVTNIEVIWVVKHDTITATFIDAGAAEFFLPYIHNKSIFTGPNASPTYSKDALKARVPPVAGGVSSSGTSEEVDSKFNRGSALGPDWAGDFCMEGSLHGKRIHLEKQCSVKAVLTPEQRKELNLKDEVLPSDFAEIDSWPVYVQLTNDKVYGCDFIVSAIGVEPNTYPWVTPENDFKVADDGGLLIDDQMQTNFEDIFAAGDVCTAGWELDPNWFQMRLWTQAKQMGSYAGLCMAMNFAGSKMELDMCFCIFTHVTKFFGFRVILLGKFNGQGLRSDHEALLRVTPGVEYVKVLIQDGVVRGAILIGDTGLGDMLENLILNQTYIEDMKSDLLEPSVDIDDYFD</sequence>
<dbReference type="SUPFAM" id="SSF51905">
    <property type="entry name" value="FAD/NAD(P)-binding domain"/>
    <property type="match status" value="2"/>
</dbReference>
<dbReference type="PROSITE" id="PS00018">
    <property type="entry name" value="EF_HAND_1"/>
    <property type="match status" value="2"/>
</dbReference>
<name>A0A0V1L5Q0_9BILA</name>
<reference evidence="11 12" key="1">
    <citation type="submission" date="2015-05" db="EMBL/GenBank/DDBJ databases">
        <title>Evolution of Trichinella species and genotypes.</title>
        <authorList>
            <person name="Korhonen P.K."/>
            <person name="Edoardo P."/>
            <person name="Giuseppe L.R."/>
            <person name="Gasser R.B."/>
        </authorList>
    </citation>
    <scope>NUCLEOTIDE SEQUENCE [LARGE SCALE GENOMIC DNA]</scope>
    <source>
        <strain evidence="11">ISS10</strain>
    </source>
</reference>
<evidence type="ECO:0000259" key="10">
    <source>
        <dbReference type="PROSITE" id="PS50222"/>
    </source>
</evidence>
<dbReference type="InterPro" id="IPR036188">
    <property type="entry name" value="FAD/NAD-bd_sf"/>
</dbReference>
<dbReference type="GO" id="GO:0005509">
    <property type="term" value="F:calcium ion binding"/>
    <property type="evidence" value="ECO:0007669"/>
    <property type="project" value="InterPro"/>
</dbReference>
<dbReference type="OrthoDB" id="202203at2759"/>
<dbReference type="SMART" id="SM00054">
    <property type="entry name" value="EFh"/>
    <property type="match status" value="4"/>
</dbReference>
<keyword evidence="8" id="KW-0809">Transit peptide</keyword>
<dbReference type="InterPro" id="IPR002048">
    <property type="entry name" value="EF_hand_dom"/>
</dbReference>
<keyword evidence="7" id="KW-0106">Calcium</keyword>
<accession>A0A0V1L5Q0</accession>
<dbReference type="AlphaFoldDB" id="A0A0V1L5Q0"/>
<feature type="compositionally biased region" description="Polar residues" evidence="9">
    <location>
        <begin position="329"/>
        <end position="343"/>
    </location>
</feature>
<dbReference type="PROSITE" id="PS50222">
    <property type="entry name" value="EF_HAND_2"/>
    <property type="match status" value="3"/>
</dbReference>
<evidence type="ECO:0000256" key="2">
    <source>
        <dbReference type="ARBA" id="ARBA00004137"/>
    </source>
</evidence>